<reference evidence="1" key="2">
    <citation type="submission" date="2020-11" db="EMBL/GenBank/DDBJ databases">
        <authorList>
            <person name="McCartney M.A."/>
            <person name="Auch B."/>
            <person name="Kono T."/>
            <person name="Mallez S."/>
            <person name="Becker A."/>
            <person name="Gohl D.M."/>
            <person name="Silverstein K.A.T."/>
            <person name="Koren S."/>
            <person name="Bechman K.B."/>
            <person name="Herman A."/>
            <person name="Abrahante J.E."/>
            <person name="Garbe J."/>
        </authorList>
    </citation>
    <scope>NUCLEOTIDE SEQUENCE</scope>
    <source>
        <strain evidence="1">Duluth1</strain>
        <tissue evidence="1">Whole animal</tissue>
    </source>
</reference>
<reference evidence="1" key="1">
    <citation type="journal article" date="2019" name="bioRxiv">
        <title>The Genome of the Zebra Mussel, Dreissena polymorpha: A Resource for Invasive Species Research.</title>
        <authorList>
            <person name="McCartney M.A."/>
            <person name="Auch B."/>
            <person name="Kono T."/>
            <person name="Mallez S."/>
            <person name="Zhang Y."/>
            <person name="Obille A."/>
            <person name="Becker A."/>
            <person name="Abrahante J.E."/>
            <person name="Garbe J."/>
            <person name="Badalamenti J.P."/>
            <person name="Herman A."/>
            <person name="Mangelson H."/>
            <person name="Liachko I."/>
            <person name="Sullivan S."/>
            <person name="Sone E.D."/>
            <person name="Koren S."/>
            <person name="Silverstein K.A.T."/>
            <person name="Beckman K.B."/>
            <person name="Gohl D.M."/>
        </authorList>
    </citation>
    <scope>NUCLEOTIDE SEQUENCE</scope>
    <source>
        <strain evidence="1">Duluth1</strain>
        <tissue evidence="1">Whole animal</tissue>
    </source>
</reference>
<protein>
    <submittedName>
        <fullName evidence="1">Uncharacterized protein</fullName>
    </submittedName>
</protein>
<organism evidence="1 2">
    <name type="scientific">Dreissena polymorpha</name>
    <name type="common">Zebra mussel</name>
    <name type="synonym">Mytilus polymorpha</name>
    <dbReference type="NCBI Taxonomy" id="45954"/>
    <lineage>
        <taxon>Eukaryota</taxon>
        <taxon>Metazoa</taxon>
        <taxon>Spiralia</taxon>
        <taxon>Lophotrochozoa</taxon>
        <taxon>Mollusca</taxon>
        <taxon>Bivalvia</taxon>
        <taxon>Autobranchia</taxon>
        <taxon>Heteroconchia</taxon>
        <taxon>Euheterodonta</taxon>
        <taxon>Imparidentia</taxon>
        <taxon>Neoheterodontei</taxon>
        <taxon>Myida</taxon>
        <taxon>Dreissenoidea</taxon>
        <taxon>Dreissenidae</taxon>
        <taxon>Dreissena</taxon>
    </lineage>
</organism>
<sequence>MKTRDYELNCEKAMKKKLYATTRDHAIVKVTGGGLKIEFSTGMNGHRDFRNGYHDFRKGHHDFRNGHHNIFRQHDLRNAHLDTPE</sequence>
<dbReference type="EMBL" id="JAIWYP010000009">
    <property type="protein sequence ID" value="KAH3768554.1"/>
    <property type="molecule type" value="Genomic_DNA"/>
</dbReference>
<accession>A0A9D4DYB7</accession>
<dbReference type="Proteomes" id="UP000828390">
    <property type="component" value="Unassembled WGS sequence"/>
</dbReference>
<dbReference type="AlphaFoldDB" id="A0A9D4DYB7"/>
<evidence type="ECO:0000313" key="1">
    <source>
        <dbReference type="EMBL" id="KAH3768554.1"/>
    </source>
</evidence>
<keyword evidence="2" id="KW-1185">Reference proteome</keyword>
<gene>
    <name evidence="1" type="ORF">DPMN_169769</name>
</gene>
<name>A0A9D4DYB7_DREPO</name>
<evidence type="ECO:0000313" key="2">
    <source>
        <dbReference type="Proteomes" id="UP000828390"/>
    </source>
</evidence>
<comment type="caution">
    <text evidence="1">The sequence shown here is derived from an EMBL/GenBank/DDBJ whole genome shotgun (WGS) entry which is preliminary data.</text>
</comment>
<proteinExistence type="predicted"/>